<evidence type="ECO:0000313" key="4">
    <source>
        <dbReference type="Proteomes" id="UP001597314"/>
    </source>
</evidence>
<dbReference type="InterPro" id="IPR007415">
    <property type="entry name" value="Nitrogenase_MoFe_mat_NifZ"/>
</dbReference>
<accession>A0ABW5AIS8</accession>
<sequence length="122" mass="13401">MGLGREEEVEIRAAPRFMPGEKVQSTKHIKNDGTYPRREIGDILVRKGDVGYVRDIGTFLQQFYVYAVEFVDRAVIVGMRGRELVSLDHPVVSTGPADRRASEIVTPAADAVALPTSETVAS</sequence>
<dbReference type="RefSeq" id="WP_378477171.1">
    <property type="nucleotide sequence ID" value="NZ_JBHUIW010000006.1"/>
</dbReference>
<organism evidence="3 4">
    <name type="scientific">Rhodoplanes azumiensis</name>
    <dbReference type="NCBI Taxonomy" id="1897628"/>
    <lineage>
        <taxon>Bacteria</taxon>
        <taxon>Pseudomonadati</taxon>
        <taxon>Pseudomonadota</taxon>
        <taxon>Alphaproteobacteria</taxon>
        <taxon>Hyphomicrobiales</taxon>
        <taxon>Nitrobacteraceae</taxon>
        <taxon>Rhodoplanes</taxon>
    </lineage>
</organism>
<gene>
    <name evidence="3" type="ORF">ACFSOX_07470</name>
</gene>
<evidence type="ECO:0000256" key="2">
    <source>
        <dbReference type="ARBA" id="ARBA00023231"/>
    </source>
</evidence>
<evidence type="ECO:0000256" key="1">
    <source>
        <dbReference type="ARBA" id="ARBA00008027"/>
    </source>
</evidence>
<keyword evidence="2" id="KW-0535">Nitrogen fixation</keyword>
<dbReference type="EMBL" id="JBHUIW010000006">
    <property type="protein sequence ID" value="MFD2181986.1"/>
    <property type="molecule type" value="Genomic_DNA"/>
</dbReference>
<dbReference type="Proteomes" id="UP001597314">
    <property type="component" value="Unassembled WGS sequence"/>
</dbReference>
<reference evidence="4" key="1">
    <citation type="journal article" date="2019" name="Int. J. Syst. Evol. Microbiol.">
        <title>The Global Catalogue of Microorganisms (GCM) 10K type strain sequencing project: providing services to taxonomists for standard genome sequencing and annotation.</title>
        <authorList>
            <consortium name="The Broad Institute Genomics Platform"/>
            <consortium name="The Broad Institute Genome Sequencing Center for Infectious Disease"/>
            <person name="Wu L."/>
            <person name="Ma J."/>
        </authorList>
    </citation>
    <scope>NUCLEOTIDE SEQUENCE [LARGE SCALE GENOMIC DNA]</scope>
    <source>
        <strain evidence="4">CGMCC 1.6774</strain>
    </source>
</reference>
<keyword evidence="4" id="KW-1185">Reference proteome</keyword>
<proteinExistence type="inferred from homology"/>
<protein>
    <submittedName>
        <fullName evidence="3">Nitrogen fixation protein NifZ</fullName>
    </submittedName>
</protein>
<comment type="caution">
    <text evidence="3">The sequence shown here is derived from an EMBL/GenBank/DDBJ whole genome shotgun (WGS) entry which is preliminary data.</text>
</comment>
<evidence type="ECO:0000313" key="3">
    <source>
        <dbReference type="EMBL" id="MFD2181986.1"/>
    </source>
</evidence>
<comment type="similarity">
    <text evidence="1">Belongs to the NifZ family.</text>
</comment>
<dbReference type="Pfam" id="PF04319">
    <property type="entry name" value="NifZ"/>
    <property type="match status" value="1"/>
</dbReference>
<name>A0ABW5AIS8_9BRAD</name>